<reference evidence="2 3" key="1">
    <citation type="submission" date="2019-03" db="EMBL/GenBank/DDBJ databases">
        <title>Metabolic potential of uncultured bacteria and archaea associated with petroleum seepage in deep-sea sediments.</title>
        <authorList>
            <person name="Dong X."/>
            <person name="Hubert C."/>
        </authorList>
    </citation>
    <scope>NUCLEOTIDE SEQUENCE [LARGE SCALE GENOMIC DNA]</scope>
    <source>
        <strain evidence="2">E44_bin18</strain>
    </source>
</reference>
<dbReference type="AlphaFoldDB" id="A0A523UQ94"/>
<dbReference type="GO" id="GO:0004519">
    <property type="term" value="F:endonuclease activity"/>
    <property type="evidence" value="ECO:0007669"/>
    <property type="project" value="InterPro"/>
</dbReference>
<protein>
    <recommendedName>
        <fullName evidence="1">HNH domain-containing protein</fullName>
    </recommendedName>
</protein>
<proteinExistence type="predicted"/>
<comment type="caution">
    <text evidence="2">The sequence shown here is derived from an EMBL/GenBank/DDBJ whole genome shotgun (WGS) entry which is preliminary data.</text>
</comment>
<evidence type="ECO:0000259" key="1">
    <source>
        <dbReference type="Pfam" id="PF01844"/>
    </source>
</evidence>
<accession>A0A523UQ94</accession>
<dbReference type="GO" id="GO:0008270">
    <property type="term" value="F:zinc ion binding"/>
    <property type="evidence" value="ECO:0007669"/>
    <property type="project" value="InterPro"/>
</dbReference>
<gene>
    <name evidence="2" type="ORF">E3J62_09520</name>
</gene>
<sequence length="91" mass="10123">MNKSNEGTCEMCGHYVDVRQKAHIAAEGKKTGSNLLMLCPSCHVMFDTRLKPKIFKALKKLNVKNLPKSWKTSIYEQAAKASEAARGKKPS</sequence>
<evidence type="ECO:0000313" key="3">
    <source>
        <dbReference type="Proteomes" id="UP000315525"/>
    </source>
</evidence>
<feature type="domain" description="HNH" evidence="1">
    <location>
        <begin position="9"/>
        <end position="44"/>
    </location>
</feature>
<organism evidence="2 3">
    <name type="scientific">candidate division TA06 bacterium</name>
    <dbReference type="NCBI Taxonomy" id="2250710"/>
    <lineage>
        <taxon>Bacteria</taxon>
        <taxon>Bacteria division TA06</taxon>
    </lineage>
</organism>
<dbReference type="Pfam" id="PF01844">
    <property type="entry name" value="HNH"/>
    <property type="match status" value="1"/>
</dbReference>
<dbReference type="InterPro" id="IPR002711">
    <property type="entry name" value="HNH"/>
</dbReference>
<name>A0A523UQ94_UNCT6</name>
<dbReference type="EMBL" id="SOJN01000111">
    <property type="protein sequence ID" value="TET44722.1"/>
    <property type="molecule type" value="Genomic_DNA"/>
</dbReference>
<dbReference type="Proteomes" id="UP000315525">
    <property type="component" value="Unassembled WGS sequence"/>
</dbReference>
<evidence type="ECO:0000313" key="2">
    <source>
        <dbReference type="EMBL" id="TET44722.1"/>
    </source>
</evidence>
<dbReference type="GO" id="GO:0003676">
    <property type="term" value="F:nucleic acid binding"/>
    <property type="evidence" value="ECO:0007669"/>
    <property type="project" value="InterPro"/>
</dbReference>